<evidence type="ECO:0000313" key="2">
    <source>
        <dbReference type="Proteomes" id="UP000644699"/>
    </source>
</evidence>
<keyword evidence="2" id="KW-1185">Reference proteome</keyword>
<accession>A0A916ZC95</accession>
<evidence type="ECO:0000313" key="1">
    <source>
        <dbReference type="EMBL" id="GGD87591.1"/>
    </source>
</evidence>
<name>A0A916ZC95_9HYPH</name>
<gene>
    <name evidence="1" type="ORF">GCM10011390_02850</name>
</gene>
<dbReference type="RefSeq" id="WP_188906451.1">
    <property type="nucleotide sequence ID" value="NZ_BMIQ01000001.1"/>
</dbReference>
<protein>
    <submittedName>
        <fullName evidence="1">Uncharacterized protein</fullName>
    </submittedName>
</protein>
<comment type="caution">
    <text evidence="1">The sequence shown here is derived from an EMBL/GenBank/DDBJ whole genome shotgun (WGS) entry which is preliminary data.</text>
</comment>
<dbReference type="EMBL" id="BMIQ01000001">
    <property type="protein sequence ID" value="GGD87591.1"/>
    <property type="molecule type" value="Genomic_DNA"/>
</dbReference>
<proteinExistence type="predicted"/>
<dbReference type="AlphaFoldDB" id="A0A916ZC95"/>
<dbReference type="Proteomes" id="UP000644699">
    <property type="component" value="Unassembled WGS sequence"/>
</dbReference>
<sequence>MITIGIRAAPREVTFAVYDTDTETVINVEEIKIPAAFQTPDALKYLRSNLLDVLREYGVEKAGVRVTEPSAQSLNIPRIQIEGVIQEAFASSRLTAYYVGQISSISSKVGIDRKRFKPLVEGREGYDVDGWEDMKKEDREAVLCAIGAANA</sequence>
<organism evidence="1 2">
    <name type="scientific">Aureimonas endophytica</name>
    <dbReference type="NCBI Taxonomy" id="2027858"/>
    <lineage>
        <taxon>Bacteria</taxon>
        <taxon>Pseudomonadati</taxon>
        <taxon>Pseudomonadota</taxon>
        <taxon>Alphaproteobacteria</taxon>
        <taxon>Hyphomicrobiales</taxon>
        <taxon>Aurantimonadaceae</taxon>
        <taxon>Aureimonas</taxon>
    </lineage>
</organism>
<reference evidence="1" key="2">
    <citation type="submission" date="2020-09" db="EMBL/GenBank/DDBJ databases">
        <authorList>
            <person name="Sun Q."/>
            <person name="Zhou Y."/>
        </authorList>
    </citation>
    <scope>NUCLEOTIDE SEQUENCE</scope>
    <source>
        <strain evidence="1">CGMCC 1.15367</strain>
    </source>
</reference>
<reference evidence="1" key="1">
    <citation type="journal article" date="2014" name="Int. J. Syst. Evol. Microbiol.">
        <title>Complete genome sequence of Corynebacterium casei LMG S-19264T (=DSM 44701T), isolated from a smear-ripened cheese.</title>
        <authorList>
            <consortium name="US DOE Joint Genome Institute (JGI-PGF)"/>
            <person name="Walter F."/>
            <person name="Albersmeier A."/>
            <person name="Kalinowski J."/>
            <person name="Ruckert C."/>
        </authorList>
    </citation>
    <scope>NUCLEOTIDE SEQUENCE</scope>
    <source>
        <strain evidence="1">CGMCC 1.15367</strain>
    </source>
</reference>